<name>A0AA86W0V9_9FABA</name>
<proteinExistence type="predicted"/>
<reference evidence="2" key="1">
    <citation type="submission" date="2023-10" db="EMBL/GenBank/DDBJ databases">
        <authorList>
            <person name="Domelevo Entfellner J.-B."/>
        </authorList>
    </citation>
    <scope>NUCLEOTIDE SEQUENCE</scope>
</reference>
<evidence type="ECO:0000256" key="1">
    <source>
        <dbReference type="SAM" id="MobiDB-lite"/>
    </source>
</evidence>
<feature type="compositionally biased region" description="Basic residues" evidence="1">
    <location>
        <begin position="126"/>
        <end position="136"/>
    </location>
</feature>
<dbReference type="Gramene" id="rna-AYBTSS11_LOCUS27811">
    <property type="protein sequence ID" value="CAJ1975685.1"/>
    <property type="gene ID" value="gene-AYBTSS11_LOCUS27811"/>
</dbReference>
<evidence type="ECO:0000313" key="2">
    <source>
        <dbReference type="EMBL" id="CAJ1975685.1"/>
    </source>
</evidence>
<gene>
    <name evidence="2" type="ORF">AYBTSS11_LOCUS27811</name>
</gene>
<evidence type="ECO:0000313" key="3">
    <source>
        <dbReference type="Proteomes" id="UP001189624"/>
    </source>
</evidence>
<accession>A0AA86W0V9</accession>
<dbReference type="EMBL" id="OY731406">
    <property type="protein sequence ID" value="CAJ1975685.1"/>
    <property type="molecule type" value="Genomic_DNA"/>
</dbReference>
<sequence length="136" mass="15230">MFPEGLIAFAKFKSFNQLSTNANKKKRDPYLVASINQRKLCSPRGIHVTIAGRIDGENATFIDVVSVNGTETWSRSVFSRGFRNIEEAVKTNWGRKVFGEVQEGLCPEHRRRSEVVPAGDSEVRGRCHQKHALNSG</sequence>
<organism evidence="2 3">
    <name type="scientific">Sphenostylis stenocarpa</name>
    <dbReference type="NCBI Taxonomy" id="92480"/>
    <lineage>
        <taxon>Eukaryota</taxon>
        <taxon>Viridiplantae</taxon>
        <taxon>Streptophyta</taxon>
        <taxon>Embryophyta</taxon>
        <taxon>Tracheophyta</taxon>
        <taxon>Spermatophyta</taxon>
        <taxon>Magnoliopsida</taxon>
        <taxon>eudicotyledons</taxon>
        <taxon>Gunneridae</taxon>
        <taxon>Pentapetalae</taxon>
        <taxon>rosids</taxon>
        <taxon>fabids</taxon>
        <taxon>Fabales</taxon>
        <taxon>Fabaceae</taxon>
        <taxon>Papilionoideae</taxon>
        <taxon>50 kb inversion clade</taxon>
        <taxon>NPAAA clade</taxon>
        <taxon>indigoferoid/millettioid clade</taxon>
        <taxon>Phaseoleae</taxon>
        <taxon>Sphenostylis</taxon>
    </lineage>
</organism>
<dbReference type="AlphaFoldDB" id="A0AA86W0V9"/>
<protein>
    <submittedName>
        <fullName evidence="2">Uncharacterized protein</fullName>
    </submittedName>
</protein>
<dbReference type="Proteomes" id="UP001189624">
    <property type="component" value="Chromosome 9"/>
</dbReference>
<feature type="region of interest" description="Disordered" evidence="1">
    <location>
        <begin position="116"/>
        <end position="136"/>
    </location>
</feature>
<keyword evidence="3" id="KW-1185">Reference proteome</keyword>